<comment type="catalytic activity">
    <reaction evidence="5">
        <text>7-aminomethyl-7-carbaguanosine(34) in tRNA + S-adenosyl-L-methionine = epoxyqueuosine(34) in tRNA + adenine + L-methionine + 2 H(+)</text>
        <dbReference type="Rhea" id="RHEA:32155"/>
        <dbReference type="Rhea" id="RHEA-COMP:10342"/>
        <dbReference type="Rhea" id="RHEA-COMP:18582"/>
        <dbReference type="ChEBI" id="CHEBI:15378"/>
        <dbReference type="ChEBI" id="CHEBI:16708"/>
        <dbReference type="ChEBI" id="CHEBI:57844"/>
        <dbReference type="ChEBI" id="CHEBI:59789"/>
        <dbReference type="ChEBI" id="CHEBI:82833"/>
        <dbReference type="ChEBI" id="CHEBI:194443"/>
        <dbReference type="EC" id="2.4.99.17"/>
    </reaction>
</comment>
<evidence type="ECO:0000256" key="2">
    <source>
        <dbReference type="ARBA" id="ARBA00022679"/>
    </source>
</evidence>
<evidence type="ECO:0000256" key="4">
    <source>
        <dbReference type="ARBA" id="ARBA00022785"/>
    </source>
</evidence>
<dbReference type="PANTHER" id="PTHR30307:SF0">
    <property type="entry name" value="S-ADENOSYLMETHIONINE:TRNA RIBOSYLTRANSFERASE-ISOMERASE"/>
    <property type="match status" value="1"/>
</dbReference>
<dbReference type="EC" id="2.4.99.17" evidence="5"/>
<evidence type="ECO:0000256" key="5">
    <source>
        <dbReference type="HAMAP-Rule" id="MF_00113"/>
    </source>
</evidence>
<keyword evidence="1 5" id="KW-0963">Cytoplasm</keyword>
<dbReference type="InterPro" id="IPR036100">
    <property type="entry name" value="QueA_sf"/>
</dbReference>
<dbReference type="Gene3D" id="2.40.10.240">
    <property type="entry name" value="QueA-like"/>
    <property type="match status" value="1"/>
</dbReference>
<dbReference type="NCBIfam" id="NF001140">
    <property type="entry name" value="PRK00147.1"/>
    <property type="match status" value="1"/>
</dbReference>
<dbReference type="GO" id="GO:0051075">
    <property type="term" value="F:S-adenosylmethionine:tRNA ribosyltransferase-isomerase activity"/>
    <property type="evidence" value="ECO:0007669"/>
    <property type="project" value="UniProtKB-EC"/>
</dbReference>
<comment type="similarity">
    <text evidence="5">Belongs to the QueA family.</text>
</comment>
<dbReference type="Gene3D" id="3.40.1780.10">
    <property type="entry name" value="QueA-like"/>
    <property type="match status" value="1"/>
</dbReference>
<keyword evidence="6" id="KW-0328">Glycosyltransferase</keyword>
<dbReference type="Proteomes" id="UP001595556">
    <property type="component" value="Unassembled WGS sequence"/>
</dbReference>
<protein>
    <recommendedName>
        <fullName evidence="5">S-adenosylmethionine:tRNA ribosyltransferase-isomerase</fullName>
        <ecNumber evidence="5">2.4.99.17</ecNumber>
    </recommendedName>
    <alternativeName>
        <fullName evidence="5">Queuosine biosynthesis protein QueA</fullName>
    </alternativeName>
</protein>
<gene>
    <name evidence="5 6" type="primary">queA</name>
    <name evidence="6" type="ORF">ACFOEN_00015</name>
</gene>
<dbReference type="InterPro" id="IPR042119">
    <property type="entry name" value="QueA_dom2"/>
</dbReference>
<keyword evidence="4 5" id="KW-0671">Queuosine biosynthesis</keyword>
<dbReference type="SUPFAM" id="SSF111337">
    <property type="entry name" value="QueA-like"/>
    <property type="match status" value="1"/>
</dbReference>
<evidence type="ECO:0000256" key="1">
    <source>
        <dbReference type="ARBA" id="ARBA00022490"/>
    </source>
</evidence>
<keyword evidence="3 5" id="KW-0949">S-adenosyl-L-methionine</keyword>
<sequence>MTLPASQRSLTLDDFDYHLPEELIAQHPAAERRASRLLHVQPDALHDLMFPAVLDLLQPSDCLVVNDTRVIKARLFGKKATGGAVEILLDRLIDADHAYAMVRASKSPQPGSYIDVAGHAVEVLGRDPDHGDQYHLRFGSEILPLLDTHGSVPLPPYISHEADADDERRYQTVYADASKPGAVAAPTAGLHFDDALLAAIQAKGVKLVKVTLHVGAGTFAPVRVTNIAEHKMHSEWFSVPQNAVDAILEAKARGGRCVAVGTTSMRSLESAAALSGSGGSLRAATGDTSIFITPGFKFNVVDALITNFHLPKSTLMMLISAFAGMQRVRTAYAHAVAQRYRFFSYGDAMFLEKKLNDSEI</sequence>
<accession>A0ABV7H1X9</accession>
<dbReference type="Pfam" id="PF02547">
    <property type="entry name" value="Queuosine_synth"/>
    <property type="match status" value="1"/>
</dbReference>
<dbReference type="HAMAP" id="MF_00113">
    <property type="entry name" value="QueA"/>
    <property type="match status" value="1"/>
</dbReference>
<dbReference type="RefSeq" id="WP_377300308.1">
    <property type="nucleotide sequence ID" value="NZ_CP180191.1"/>
</dbReference>
<dbReference type="InterPro" id="IPR003699">
    <property type="entry name" value="QueA"/>
</dbReference>
<proteinExistence type="inferred from homology"/>
<comment type="function">
    <text evidence="5">Transfers and isomerizes the ribose moiety from AdoMet to the 7-aminomethyl group of 7-deazaguanine (preQ1-tRNA) to give epoxyqueuosine (oQ-tRNA).</text>
</comment>
<dbReference type="NCBIfam" id="TIGR00113">
    <property type="entry name" value="queA"/>
    <property type="match status" value="1"/>
</dbReference>
<evidence type="ECO:0000313" key="7">
    <source>
        <dbReference type="Proteomes" id="UP001595556"/>
    </source>
</evidence>
<dbReference type="InterPro" id="IPR042118">
    <property type="entry name" value="QueA_dom1"/>
</dbReference>
<comment type="subcellular location">
    <subcellularLocation>
        <location evidence="5">Cytoplasm</location>
    </subcellularLocation>
</comment>
<evidence type="ECO:0000256" key="3">
    <source>
        <dbReference type="ARBA" id="ARBA00022691"/>
    </source>
</evidence>
<dbReference type="PANTHER" id="PTHR30307">
    <property type="entry name" value="S-ADENOSYLMETHIONINE:TRNA RIBOSYLTRANSFERASE-ISOMERASE"/>
    <property type="match status" value="1"/>
</dbReference>
<name>A0ABV7H1X9_9BURK</name>
<dbReference type="EMBL" id="JBHRTI010000001">
    <property type="protein sequence ID" value="MFC3146017.1"/>
    <property type="molecule type" value="Genomic_DNA"/>
</dbReference>
<evidence type="ECO:0000313" key="6">
    <source>
        <dbReference type="EMBL" id="MFC3146017.1"/>
    </source>
</evidence>
<reference evidence="7" key="1">
    <citation type="journal article" date="2019" name="Int. J. Syst. Evol. Microbiol.">
        <title>The Global Catalogue of Microorganisms (GCM) 10K type strain sequencing project: providing services to taxonomists for standard genome sequencing and annotation.</title>
        <authorList>
            <consortium name="The Broad Institute Genomics Platform"/>
            <consortium name="The Broad Institute Genome Sequencing Center for Infectious Disease"/>
            <person name="Wu L."/>
            <person name="Ma J."/>
        </authorList>
    </citation>
    <scope>NUCLEOTIDE SEQUENCE [LARGE SCALE GENOMIC DNA]</scope>
    <source>
        <strain evidence="7">KCTC 52168</strain>
    </source>
</reference>
<keyword evidence="7" id="KW-1185">Reference proteome</keyword>
<organism evidence="6 7">
    <name type="scientific">Piscinibacterium candidicorallinum</name>
    <dbReference type="NCBI Taxonomy" id="1793872"/>
    <lineage>
        <taxon>Bacteria</taxon>
        <taxon>Pseudomonadati</taxon>
        <taxon>Pseudomonadota</taxon>
        <taxon>Betaproteobacteria</taxon>
        <taxon>Burkholderiales</taxon>
        <taxon>Piscinibacterium</taxon>
    </lineage>
</organism>
<comment type="caution">
    <text evidence="6">The sequence shown here is derived from an EMBL/GenBank/DDBJ whole genome shotgun (WGS) entry which is preliminary data.</text>
</comment>
<comment type="subunit">
    <text evidence="5">Monomer.</text>
</comment>
<comment type="pathway">
    <text evidence="5">tRNA modification; tRNA-queuosine biosynthesis.</text>
</comment>
<keyword evidence="2 5" id="KW-0808">Transferase</keyword>